<sequence length="407" mass="45542">MTNSYINPTQQSTDKNEYSQEASAMQDVEIVDADLVENDEEQGAPEPIRIIEQPEPQELTVGDAVIEYAQNTLPVSVGENVFGSRFTREEAEKLIADIQEQLYETAKSQQKLHESINEAFNGRAWIALGYERGEAGWLKMCKEKFTPDAIRFTVQQRTNLVLSFQTDPISNRALAGALGVTEITVRRALKQTAASRQANKPKPIVGSDGKRYTVKELSDSERRELDAKIYDMNMPKDEGGQGMTQQEIAAKLDMAQSTVCASIKRENTRRMSEGLKEITPAAGVSEEVGMIDDDQQLDVDAPAISIDDRYFMDAFRQVASTAASSFQQLVEFMSGDQWQPGTETVDMIMDRSSDDMTSILSNICTYLRLLDKDIDELWPDDEDGSNPEQDEVINLFEQIFTVAKEIA</sequence>
<comment type="caution">
    <text evidence="2">The sequence shown here is derived from an EMBL/GenBank/DDBJ whole genome shotgun (WGS) entry which is preliminary data.</text>
</comment>
<dbReference type="OrthoDB" id="3240607at2"/>
<evidence type="ECO:0000313" key="3">
    <source>
        <dbReference type="Proteomes" id="UP000029066"/>
    </source>
</evidence>
<gene>
    <name evidence="2" type="ORF">BISA_1352</name>
</gene>
<evidence type="ECO:0000313" key="2">
    <source>
        <dbReference type="EMBL" id="KFI93187.1"/>
    </source>
</evidence>
<proteinExistence type="predicted"/>
<dbReference type="Proteomes" id="UP000029066">
    <property type="component" value="Unassembled WGS sequence"/>
</dbReference>
<organism evidence="2 3">
    <name type="scientific">Bifidobacterium saguini DSM 23967</name>
    <dbReference type="NCBI Taxonomy" id="1437607"/>
    <lineage>
        <taxon>Bacteria</taxon>
        <taxon>Bacillati</taxon>
        <taxon>Actinomycetota</taxon>
        <taxon>Actinomycetes</taxon>
        <taxon>Bifidobacteriales</taxon>
        <taxon>Bifidobacteriaceae</taxon>
        <taxon>Bifidobacterium</taxon>
    </lineage>
</organism>
<dbReference type="STRING" id="1437607.BISA_1352"/>
<feature type="region of interest" description="Disordered" evidence="1">
    <location>
        <begin position="1"/>
        <end position="22"/>
    </location>
</feature>
<evidence type="ECO:0000256" key="1">
    <source>
        <dbReference type="SAM" id="MobiDB-lite"/>
    </source>
</evidence>
<name>A0A087DCD7_9BIFI</name>
<dbReference type="AlphaFoldDB" id="A0A087DCD7"/>
<protein>
    <submittedName>
        <fullName evidence="2">Uncharacterized protein</fullName>
    </submittedName>
</protein>
<reference evidence="2 3" key="1">
    <citation type="submission" date="2014-03" db="EMBL/GenBank/DDBJ databases">
        <title>Genomics of Bifidobacteria.</title>
        <authorList>
            <person name="Ventura M."/>
            <person name="Milani C."/>
            <person name="Lugli G.A."/>
        </authorList>
    </citation>
    <scope>NUCLEOTIDE SEQUENCE [LARGE SCALE GENOMIC DNA]</scope>
    <source>
        <strain evidence="2 3">DSM 23967</strain>
    </source>
</reference>
<dbReference type="RefSeq" id="WP_033890402.1">
    <property type="nucleotide sequence ID" value="NZ_JDUT01000003.1"/>
</dbReference>
<accession>A0A087DCD7</accession>
<dbReference type="EMBL" id="JGZN01000006">
    <property type="protein sequence ID" value="KFI93187.1"/>
    <property type="molecule type" value="Genomic_DNA"/>
</dbReference>